<dbReference type="RefSeq" id="WP_058184295.1">
    <property type="nucleotide sequence ID" value="NZ_LMTZ01000131.1"/>
</dbReference>
<protein>
    <recommendedName>
        <fullName evidence="2">DUF2207 domain-containing protein</fullName>
    </recommendedName>
</protein>
<organism evidence="3 4">
    <name type="scientific">Mastigocoleus testarum BC008</name>
    <dbReference type="NCBI Taxonomy" id="371196"/>
    <lineage>
        <taxon>Bacteria</taxon>
        <taxon>Bacillati</taxon>
        <taxon>Cyanobacteriota</taxon>
        <taxon>Cyanophyceae</taxon>
        <taxon>Nostocales</taxon>
        <taxon>Hapalosiphonaceae</taxon>
        <taxon>Mastigocoleus</taxon>
    </lineage>
</organism>
<evidence type="ECO:0000256" key="1">
    <source>
        <dbReference type="SAM" id="Phobius"/>
    </source>
</evidence>
<dbReference type="Pfam" id="PF09972">
    <property type="entry name" value="DUF2207"/>
    <property type="match status" value="1"/>
</dbReference>
<dbReference type="NCBIfam" id="TIGR04222">
    <property type="entry name" value="near_uncomplex"/>
    <property type="match status" value="1"/>
</dbReference>
<reference evidence="3 4" key="1">
    <citation type="journal article" date="2015" name="Genome Announc.">
        <title>Draft Genome of the Euendolithic (true boring) Cyanobacterium Mastigocoleus testarum strain BC008.</title>
        <authorList>
            <person name="Guida B.S."/>
            <person name="Garcia-Pichel F."/>
        </authorList>
    </citation>
    <scope>NUCLEOTIDE SEQUENCE [LARGE SCALE GENOMIC DNA]</scope>
    <source>
        <strain evidence="3 4">BC008</strain>
    </source>
</reference>
<dbReference type="AlphaFoldDB" id="A0A0V7ZGV8"/>
<evidence type="ECO:0000313" key="4">
    <source>
        <dbReference type="Proteomes" id="UP000053372"/>
    </source>
</evidence>
<evidence type="ECO:0000259" key="2">
    <source>
        <dbReference type="Pfam" id="PF09972"/>
    </source>
</evidence>
<feature type="transmembrane region" description="Helical" evidence="1">
    <location>
        <begin position="242"/>
        <end position="259"/>
    </location>
</feature>
<keyword evidence="1" id="KW-0472">Membrane</keyword>
<feature type="transmembrane region" description="Helical" evidence="1">
    <location>
        <begin position="397"/>
        <end position="413"/>
    </location>
</feature>
<accession>A0A0V7ZGV8</accession>
<dbReference type="InterPro" id="IPR018702">
    <property type="entry name" value="DUF2207"/>
</dbReference>
<feature type="transmembrane region" description="Helical" evidence="1">
    <location>
        <begin position="441"/>
        <end position="465"/>
    </location>
</feature>
<dbReference type="InterPro" id="IPR026467">
    <property type="entry name" value="Ser/Gly_Cys_C_dom"/>
</dbReference>
<comment type="caution">
    <text evidence="3">The sequence shown here is derived from an EMBL/GenBank/DDBJ whole genome shotgun (WGS) entry which is preliminary data.</text>
</comment>
<feature type="transmembrane region" description="Helical" evidence="1">
    <location>
        <begin position="471"/>
        <end position="497"/>
    </location>
</feature>
<proteinExistence type="predicted"/>
<name>A0A0V7ZGV8_9CYAN</name>
<keyword evidence="1" id="KW-0812">Transmembrane</keyword>
<dbReference type="EMBL" id="LMTZ01000131">
    <property type="protein sequence ID" value="KST63829.1"/>
    <property type="molecule type" value="Genomic_DNA"/>
</dbReference>
<keyword evidence="1" id="KW-1133">Transmembrane helix</keyword>
<feature type="domain" description="DUF2207" evidence="2">
    <location>
        <begin position="41"/>
        <end position="210"/>
    </location>
</feature>
<evidence type="ECO:0000313" key="3">
    <source>
        <dbReference type="EMBL" id="KST63829.1"/>
    </source>
</evidence>
<sequence>MKLTKIIQRFFIFISALFLTLNVSVNHINAQAIPFFWEFINVDIVIENNGDMLVTETQKYTFTSNHKNQRYRYIPLDKVKEITNVSVSKNNEIISSDTGIENNQFWIRWEYPLNPPESHTFVIKYRVVGGLQESGDNLQVYWKAIFPERSSLIKKSRVTVTFPKDLAGKILEYQSFGVSSEIKKIDNKTIEFTAKKELPPQTELEVQITFPKGILNVSNVYSESSSPLNSTPITSSKKKADWGAVMIMYIPAILIGNFLRKRLDSTPRSSNKLPSLNDYEIAYLAGKKKRVIDLAIIKLMHSGRVTFDSIRGNFFKSDIQSENNQASYFTQKLYSKIHNRSRHNLDINIKQLRSSLQEKELVLTQQESTKLRLIGAAPIILVATAMLFKMILIGNMPPVFIILLNLLIIHSYFHKSGLNSIEDEVNVFVLIKLFIDSFIQVLSYVLLSYIILFFILFIFSLSVLFTFSWNIIVYSSFLSLTILLMLYPILLLIPIIGSFQSSLHRSKYGNYVLKKLQKQNPHTVNSSNISLSFALFGLRIIPTGMIYTALTWSPPSYTSSSGGGGGSSVGGGGGGGGCGGVGGGGSCGGIGGGGGGGCGGVGGGGGGGG</sequence>
<keyword evidence="4" id="KW-1185">Reference proteome</keyword>
<gene>
    <name evidence="3" type="ORF">BC008_15345</name>
</gene>
<dbReference type="Proteomes" id="UP000053372">
    <property type="component" value="Unassembled WGS sequence"/>
</dbReference>